<dbReference type="Pfam" id="PF13911">
    <property type="entry name" value="AhpC-TSA_2"/>
    <property type="match status" value="1"/>
</dbReference>
<name>K1PNS3_MAGGI</name>
<dbReference type="SUPFAM" id="SSF51069">
    <property type="entry name" value="Carbonic anhydrase"/>
    <property type="match status" value="2"/>
</dbReference>
<accession>K1PNS3</accession>
<dbReference type="InterPro" id="IPR032801">
    <property type="entry name" value="PXL2A/B/C"/>
</dbReference>
<dbReference type="Gene3D" id="3.10.200.10">
    <property type="entry name" value="Alpha carbonic anhydrase"/>
    <property type="match status" value="1"/>
</dbReference>
<dbReference type="AlphaFoldDB" id="K1PNS3"/>
<dbReference type="InParanoid" id="K1PNS3"/>
<protein>
    <submittedName>
        <fullName evidence="1">Uncharacterized protein</fullName>
    </submittedName>
</protein>
<sequence length="391" mass="44192">MSVVNSHLTDIQPQLPTVDQQTPQTGNPQIMTNGTSDQTNEYWPRWTGSTILDENTTIYVTREIQILMQSEGRGRYVAVALSQSGSRLVMAKRYFLRPVSSATYSLLELAGDLGQQMHLNATSSFKWWAVEGRGSSSCLGQWSDWWTYTGFSGPSNWRINKDWILCSEGKLQSPINISAESLLFDPGLKNIIVTGNKLNALRTLRMDTPDHPQLFMFDNVRPIQPLHRRTVRTNINTVNSHPCLSARCQILYISTISAAGDLLQLKMQALSPLADKLKDHHTRLVFVGSSTVDQMAEFMRSPTVLMSGELYSDPTTSLYKTFHMKRGRFRSLVMPIWNSVSRYGWSGAVEEHPADWPDMTEVLRVVGFTEVPVDYDGAVSEWMHARQNARK</sequence>
<proteinExistence type="predicted"/>
<reference evidence="1" key="1">
    <citation type="journal article" date="2012" name="Nature">
        <title>The oyster genome reveals stress adaptation and complexity of shell formation.</title>
        <authorList>
            <person name="Zhang G."/>
            <person name="Fang X."/>
            <person name="Guo X."/>
            <person name="Li L."/>
            <person name="Luo R."/>
            <person name="Xu F."/>
            <person name="Yang P."/>
            <person name="Zhang L."/>
            <person name="Wang X."/>
            <person name="Qi H."/>
            <person name="Xiong Z."/>
            <person name="Que H."/>
            <person name="Xie Y."/>
            <person name="Holland P.W."/>
            <person name="Paps J."/>
            <person name="Zhu Y."/>
            <person name="Wu F."/>
            <person name="Chen Y."/>
            <person name="Wang J."/>
            <person name="Peng C."/>
            <person name="Meng J."/>
            <person name="Yang L."/>
            <person name="Liu J."/>
            <person name="Wen B."/>
            <person name="Zhang N."/>
            <person name="Huang Z."/>
            <person name="Zhu Q."/>
            <person name="Feng Y."/>
            <person name="Mount A."/>
            <person name="Hedgecock D."/>
            <person name="Xu Z."/>
            <person name="Liu Y."/>
            <person name="Domazet-Loso T."/>
            <person name="Du Y."/>
            <person name="Sun X."/>
            <person name="Zhang S."/>
            <person name="Liu B."/>
            <person name="Cheng P."/>
            <person name="Jiang X."/>
            <person name="Li J."/>
            <person name="Fan D."/>
            <person name="Wang W."/>
            <person name="Fu W."/>
            <person name="Wang T."/>
            <person name="Wang B."/>
            <person name="Zhang J."/>
            <person name="Peng Z."/>
            <person name="Li Y."/>
            <person name="Li N."/>
            <person name="Wang J."/>
            <person name="Chen M."/>
            <person name="He Y."/>
            <person name="Tan F."/>
            <person name="Song X."/>
            <person name="Zheng Q."/>
            <person name="Huang R."/>
            <person name="Yang H."/>
            <person name="Du X."/>
            <person name="Chen L."/>
            <person name="Yang M."/>
            <person name="Gaffney P.M."/>
            <person name="Wang S."/>
            <person name="Luo L."/>
            <person name="She Z."/>
            <person name="Ming Y."/>
            <person name="Huang W."/>
            <person name="Zhang S."/>
            <person name="Huang B."/>
            <person name="Zhang Y."/>
            <person name="Qu T."/>
            <person name="Ni P."/>
            <person name="Miao G."/>
            <person name="Wang J."/>
            <person name="Wang Q."/>
            <person name="Steinberg C.E."/>
            <person name="Wang H."/>
            <person name="Li N."/>
            <person name="Qian L."/>
            <person name="Zhang G."/>
            <person name="Li Y."/>
            <person name="Yang H."/>
            <person name="Liu X."/>
            <person name="Wang J."/>
            <person name="Yin Y."/>
            <person name="Wang J."/>
        </authorList>
    </citation>
    <scope>NUCLEOTIDE SEQUENCE [LARGE SCALE GENOMIC DNA]</scope>
    <source>
        <strain evidence="1">05x7-T-G4-1.051#20</strain>
    </source>
</reference>
<organism evidence="1">
    <name type="scientific">Magallana gigas</name>
    <name type="common">Pacific oyster</name>
    <name type="synonym">Crassostrea gigas</name>
    <dbReference type="NCBI Taxonomy" id="29159"/>
    <lineage>
        <taxon>Eukaryota</taxon>
        <taxon>Metazoa</taxon>
        <taxon>Spiralia</taxon>
        <taxon>Lophotrochozoa</taxon>
        <taxon>Mollusca</taxon>
        <taxon>Bivalvia</taxon>
        <taxon>Autobranchia</taxon>
        <taxon>Pteriomorphia</taxon>
        <taxon>Ostreida</taxon>
        <taxon>Ostreoidea</taxon>
        <taxon>Ostreidae</taxon>
        <taxon>Magallana</taxon>
    </lineage>
</organism>
<dbReference type="InterPro" id="IPR036398">
    <property type="entry name" value="CA_dom_sf"/>
</dbReference>
<dbReference type="HOGENOM" id="CLU_706468_0_0_1"/>
<dbReference type="EMBL" id="JH816908">
    <property type="protein sequence ID" value="EKC25722.1"/>
    <property type="molecule type" value="Genomic_DNA"/>
</dbReference>
<evidence type="ECO:0000313" key="1">
    <source>
        <dbReference type="EMBL" id="EKC25722.1"/>
    </source>
</evidence>
<gene>
    <name evidence="1" type="ORF">CGI_10009864</name>
</gene>